<protein>
    <recommendedName>
        <fullName evidence="3">histidine kinase</fullName>
        <ecNumber evidence="3">2.7.13.3</ecNumber>
    </recommendedName>
</protein>
<dbReference type="GO" id="GO:0009927">
    <property type="term" value="F:histidine phosphotransfer kinase activity"/>
    <property type="evidence" value="ECO:0007669"/>
    <property type="project" value="TreeGrafter"/>
</dbReference>
<sequence length="675" mass="72427">MSERAAAGAGSAARPAAAGGALAPLRVLMLEDSVFDAELLMEALLRAYPHAKVNTVRDEAGYAEALRQERFELILSDFELPGYSGQQALELARSLAPQVPFVFVSGVIGEDNAVELLRQGATDYVSKGRLSRLPMVVDRALREVAVRDGRVRAERALQDNDLLFGRLVDSLADYAVVLLDAQARVLRWNLGARQIFGSVESEALGRGLHEFLTSREGPQPMEWLHASCAGGSFNAQLWLQPLHGEPCWADVVVACLDAETSAAAPPVATSRVRYCLIIRDRTAEHRNAEALRAAVARAEAAQEEMARANEAKDRFLAIVSHELRNPLAAVSFAAQLLQRLATVPERHKDLIPGIRRNVELEARLIDDLLDVSTITSGKLSLRADRLDAASLPAEVGEMMRGALADKKLKLSVRGVAEGAWVRADAARIKQVIANLLRNAIKFSPAGATIRLESEVNDGHFVVRVVDHGIGIAPDALERIFKAFEQADREVARQFGGLGLGLAIARHLVIEHGGMLTATSAGPGQGATFEMRLPLADREETQPLRVAPTLPPAPAAAQGARVLMVEDNVQAAELLMLFLQDYGYVITHAASVAEGLACAAQKEFDIVLTDLGLPDGSGVEIGRALGARLPVVALSGYGSPIDRQRTQAAGFAAHLIKPADPEAVHETLQAALRSAA</sequence>
<feature type="modified residue" description="4-aspartylphosphate" evidence="7">
    <location>
        <position position="77"/>
    </location>
</feature>
<dbReference type="SUPFAM" id="SSF52172">
    <property type="entry name" value="CheY-like"/>
    <property type="match status" value="2"/>
</dbReference>
<dbReference type="PROSITE" id="PS50112">
    <property type="entry name" value="PAS"/>
    <property type="match status" value="1"/>
</dbReference>
<evidence type="ECO:0000256" key="7">
    <source>
        <dbReference type="PROSITE-ProRule" id="PRU00169"/>
    </source>
</evidence>
<dbReference type="SMART" id="SM00387">
    <property type="entry name" value="HATPase_c"/>
    <property type="match status" value="1"/>
</dbReference>
<dbReference type="EMBL" id="QQAV01000001">
    <property type="protein sequence ID" value="RDI29539.1"/>
    <property type="molecule type" value="Genomic_DNA"/>
</dbReference>
<keyword evidence="5" id="KW-0808">Transferase</keyword>
<dbReference type="InterPro" id="IPR004358">
    <property type="entry name" value="Sig_transdc_His_kin-like_C"/>
</dbReference>
<reference evidence="12 13" key="1">
    <citation type="submission" date="2018-07" db="EMBL/GenBank/DDBJ databases">
        <title>Genomic Encyclopedia of Type Strains, Phase IV (KMG-IV): sequencing the most valuable type-strain genomes for metagenomic binning, comparative biology and taxonomic classification.</title>
        <authorList>
            <person name="Goeker M."/>
        </authorList>
    </citation>
    <scope>NUCLEOTIDE SEQUENCE [LARGE SCALE GENOMIC DNA]</scope>
    <source>
        <strain evidence="12 13">DSM 21352</strain>
    </source>
</reference>
<evidence type="ECO:0000256" key="1">
    <source>
        <dbReference type="ARBA" id="ARBA00000085"/>
    </source>
</evidence>
<feature type="modified residue" description="4-aspartylphosphate" evidence="7">
    <location>
        <position position="609"/>
    </location>
</feature>
<dbReference type="Gene3D" id="3.30.565.10">
    <property type="entry name" value="Histidine kinase-like ATPase, C-terminal domain"/>
    <property type="match status" value="1"/>
</dbReference>
<evidence type="ECO:0000256" key="5">
    <source>
        <dbReference type="ARBA" id="ARBA00022679"/>
    </source>
</evidence>
<dbReference type="InterPro" id="IPR000014">
    <property type="entry name" value="PAS"/>
</dbReference>
<keyword evidence="13" id="KW-1185">Reference proteome</keyword>
<feature type="coiled-coil region" evidence="8">
    <location>
        <begin position="288"/>
        <end position="318"/>
    </location>
</feature>
<keyword evidence="4 7" id="KW-0597">Phosphoprotein</keyword>
<comment type="subcellular location">
    <subcellularLocation>
        <location evidence="2">Cell inner membrane</location>
        <topology evidence="2">Multi-pass membrane protein</topology>
    </subcellularLocation>
</comment>
<dbReference type="InterPro" id="IPR003594">
    <property type="entry name" value="HATPase_dom"/>
</dbReference>
<dbReference type="InterPro" id="IPR011006">
    <property type="entry name" value="CheY-like_superfamily"/>
</dbReference>
<evidence type="ECO:0000313" key="12">
    <source>
        <dbReference type="EMBL" id="RDI29539.1"/>
    </source>
</evidence>
<dbReference type="SMART" id="SM00091">
    <property type="entry name" value="PAS"/>
    <property type="match status" value="1"/>
</dbReference>
<proteinExistence type="predicted"/>
<evidence type="ECO:0000256" key="3">
    <source>
        <dbReference type="ARBA" id="ARBA00012438"/>
    </source>
</evidence>
<dbReference type="EC" id="2.7.13.3" evidence="3"/>
<dbReference type="PRINTS" id="PR00344">
    <property type="entry name" value="BCTRLSENSOR"/>
</dbReference>
<dbReference type="Gene3D" id="3.30.450.20">
    <property type="entry name" value="PAS domain"/>
    <property type="match status" value="1"/>
</dbReference>
<dbReference type="OrthoDB" id="8552871at2"/>
<dbReference type="GO" id="GO:0000155">
    <property type="term" value="F:phosphorelay sensor kinase activity"/>
    <property type="evidence" value="ECO:0007669"/>
    <property type="project" value="InterPro"/>
</dbReference>
<evidence type="ECO:0000259" key="10">
    <source>
        <dbReference type="PROSITE" id="PS50110"/>
    </source>
</evidence>
<evidence type="ECO:0000259" key="11">
    <source>
        <dbReference type="PROSITE" id="PS50112"/>
    </source>
</evidence>
<dbReference type="SUPFAM" id="SSF55874">
    <property type="entry name" value="ATPase domain of HSP90 chaperone/DNA topoisomerase II/histidine kinase"/>
    <property type="match status" value="1"/>
</dbReference>
<dbReference type="PROSITE" id="PS50109">
    <property type="entry name" value="HIS_KIN"/>
    <property type="match status" value="1"/>
</dbReference>
<evidence type="ECO:0000256" key="2">
    <source>
        <dbReference type="ARBA" id="ARBA00004429"/>
    </source>
</evidence>
<feature type="domain" description="Response regulatory" evidence="10">
    <location>
        <begin position="26"/>
        <end position="142"/>
    </location>
</feature>
<dbReference type="CDD" id="cd00082">
    <property type="entry name" value="HisKA"/>
    <property type="match status" value="1"/>
</dbReference>
<dbReference type="Pfam" id="PF00072">
    <property type="entry name" value="Response_reg"/>
    <property type="match status" value="2"/>
</dbReference>
<dbReference type="PROSITE" id="PS50110">
    <property type="entry name" value="RESPONSE_REGULATORY"/>
    <property type="match status" value="2"/>
</dbReference>
<evidence type="ECO:0000313" key="13">
    <source>
        <dbReference type="Proteomes" id="UP000255265"/>
    </source>
</evidence>
<evidence type="ECO:0000256" key="6">
    <source>
        <dbReference type="ARBA" id="ARBA00022777"/>
    </source>
</evidence>
<dbReference type="Gene3D" id="3.40.50.2300">
    <property type="match status" value="2"/>
</dbReference>
<dbReference type="SUPFAM" id="SSF47384">
    <property type="entry name" value="Homodimeric domain of signal transducing histidine kinase"/>
    <property type="match status" value="1"/>
</dbReference>
<evidence type="ECO:0000259" key="9">
    <source>
        <dbReference type="PROSITE" id="PS50109"/>
    </source>
</evidence>
<dbReference type="Gene3D" id="1.10.287.130">
    <property type="match status" value="1"/>
</dbReference>
<dbReference type="RefSeq" id="WP_114802076.1">
    <property type="nucleotide sequence ID" value="NZ_QQAV01000001.1"/>
</dbReference>
<dbReference type="Pfam" id="PF02518">
    <property type="entry name" value="HATPase_c"/>
    <property type="match status" value="1"/>
</dbReference>
<evidence type="ECO:0000256" key="4">
    <source>
        <dbReference type="ARBA" id="ARBA00022553"/>
    </source>
</evidence>
<organism evidence="12 13">
    <name type="scientific">Pseudacidovorax intermedius</name>
    <dbReference type="NCBI Taxonomy" id="433924"/>
    <lineage>
        <taxon>Bacteria</taxon>
        <taxon>Pseudomonadati</taxon>
        <taxon>Pseudomonadota</taxon>
        <taxon>Betaproteobacteria</taxon>
        <taxon>Burkholderiales</taxon>
        <taxon>Comamonadaceae</taxon>
        <taxon>Pseudacidovorax</taxon>
    </lineage>
</organism>
<dbReference type="InterPro" id="IPR035965">
    <property type="entry name" value="PAS-like_dom_sf"/>
</dbReference>
<dbReference type="InterPro" id="IPR036097">
    <property type="entry name" value="HisK_dim/P_sf"/>
</dbReference>
<evidence type="ECO:0000256" key="8">
    <source>
        <dbReference type="SAM" id="Coils"/>
    </source>
</evidence>
<dbReference type="InterPro" id="IPR036890">
    <property type="entry name" value="HATPase_C_sf"/>
</dbReference>
<name>A0A370FT44_9BURK</name>
<dbReference type="SMART" id="SM00388">
    <property type="entry name" value="HisKA"/>
    <property type="match status" value="1"/>
</dbReference>
<dbReference type="AlphaFoldDB" id="A0A370FT44"/>
<feature type="domain" description="Response regulatory" evidence="10">
    <location>
        <begin position="560"/>
        <end position="671"/>
    </location>
</feature>
<comment type="catalytic activity">
    <reaction evidence="1">
        <text>ATP + protein L-histidine = ADP + protein N-phospho-L-histidine.</text>
        <dbReference type="EC" id="2.7.13.3"/>
    </reaction>
</comment>
<dbReference type="Proteomes" id="UP000255265">
    <property type="component" value="Unassembled WGS sequence"/>
</dbReference>
<dbReference type="PANTHER" id="PTHR43047:SF72">
    <property type="entry name" value="OSMOSENSING HISTIDINE PROTEIN KINASE SLN1"/>
    <property type="match status" value="1"/>
</dbReference>
<dbReference type="STRING" id="433924.NS331_18595"/>
<dbReference type="CDD" id="cd00130">
    <property type="entry name" value="PAS"/>
    <property type="match status" value="1"/>
</dbReference>
<accession>A0A370FT44</accession>
<dbReference type="FunFam" id="3.30.565.10:FF:000006">
    <property type="entry name" value="Sensor histidine kinase WalK"/>
    <property type="match status" value="1"/>
</dbReference>
<feature type="domain" description="PAS" evidence="11">
    <location>
        <begin position="160"/>
        <end position="212"/>
    </location>
</feature>
<dbReference type="GO" id="GO:0005886">
    <property type="term" value="C:plasma membrane"/>
    <property type="evidence" value="ECO:0007669"/>
    <property type="project" value="UniProtKB-SubCell"/>
</dbReference>
<keyword evidence="8" id="KW-0175">Coiled coil</keyword>
<comment type="caution">
    <text evidence="12">The sequence shown here is derived from an EMBL/GenBank/DDBJ whole genome shotgun (WGS) entry which is preliminary data.</text>
</comment>
<dbReference type="InterPro" id="IPR001789">
    <property type="entry name" value="Sig_transdc_resp-reg_receiver"/>
</dbReference>
<dbReference type="CDD" id="cd00156">
    <property type="entry name" value="REC"/>
    <property type="match status" value="1"/>
</dbReference>
<keyword evidence="6 12" id="KW-0418">Kinase</keyword>
<dbReference type="Pfam" id="PF00512">
    <property type="entry name" value="HisKA"/>
    <property type="match status" value="1"/>
</dbReference>
<dbReference type="InterPro" id="IPR005467">
    <property type="entry name" value="His_kinase_dom"/>
</dbReference>
<dbReference type="InterPro" id="IPR003661">
    <property type="entry name" value="HisK_dim/P_dom"/>
</dbReference>
<feature type="domain" description="Histidine kinase" evidence="9">
    <location>
        <begin position="318"/>
        <end position="536"/>
    </location>
</feature>
<dbReference type="SMART" id="SM00448">
    <property type="entry name" value="REC"/>
    <property type="match status" value="2"/>
</dbReference>
<dbReference type="PANTHER" id="PTHR43047">
    <property type="entry name" value="TWO-COMPONENT HISTIDINE PROTEIN KINASE"/>
    <property type="match status" value="1"/>
</dbReference>
<gene>
    <name evidence="12" type="ORF">DFR41_1011300</name>
</gene>
<dbReference type="SUPFAM" id="SSF55785">
    <property type="entry name" value="PYP-like sensor domain (PAS domain)"/>
    <property type="match status" value="1"/>
</dbReference>